<protein>
    <recommendedName>
        <fullName evidence="4">Outer membrane protein beta-barrel domain-containing protein</fullName>
    </recommendedName>
</protein>
<evidence type="ECO:0000256" key="1">
    <source>
        <dbReference type="SAM" id="SignalP"/>
    </source>
</evidence>
<reference evidence="2 3" key="1">
    <citation type="journal article" date="2018" name="ISME J.">
        <title>A methanotrophic archaeon couples anaerobic oxidation of methane to Fe(III) reduction.</title>
        <authorList>
            <person name="Cai C."/>
            <person name="Leu A.O."/>
            <person name="Xie G.J."/>
            <person name="Guo J."/>
            <person name="Feng Y."/>
            <person name="Zhao J.X."/>
            <person name="Tyson G.W."/>
            <person name="Yuan Z."/>
            <person name="Hu S."/>
        </authorList>
    </citation>
    <scope>NUCLEOTIDE SEQUENCE [LARGE SCALE GENOMIC DNA]</scope>
    <source>
        <strain evidence="2">FeB_12</strain>
    </source>
</reference>
<dbReference type="AlphaFoldDB" id="A0A855X5Y0"/>
<evidence type="ECO:0000313" key="3">
    <source>
        <dbReference type="Proteomes" id="UP000250918"/>
    </source>
</evidence>
<evidence type="ECO:0008006" key="4">
    <source>
        <dbReference type="Google" id="ProtNLM"/>
    </source>
</evidence>
<feature type="chain" id="PRO_5032575271" description="Outer membrane protein beta-barrel domain-containing protein" evidence="1">
    <location>
        <begin position="27"/>
        <end position="227"/>
    </location>
</feature>
<keyword evidence="1" id="KW-0732">Signal</keyword>
<proteinExistence type="predicted"/>
<accession>A0A855X5Y0</accession>
<comment type="caution">
    <text evidence="2">The sequence shown here is derived from an EMBL/GenBank/DDBJ whole genome shotgun (WGS) entry which is preliminary data.</text>
</comment>
<feature type="signal peptide" evidence="1">
    <location>
        <begin position="1"/>
        <end position="26"/>
    </location>
</feature>
<dbReference type="EMBL" id="PQAP01000087">
    <property type="protein sequence ID" value="PWB72372.1"/>
    <property type="molecule type" value="Genomic_DNA"/>
</dbReference>
<evidence type="ECO:0000313" key="2">
    <source>
        <dbReference type="EMBL" id="PWB72372.1"/>
    </source>
</evidence>
<organism evidence="2 3">
    <name type="scientific">candidate division GN15 bacterium</name>
    <dbReference type="NCBI Taxonomy" id="2072418"/>
    <lineage>
        <taxon>Bacteria</taxon>
        <taxon>candidate division GN15</taxon>
    </lineage>
</organism>
<sequence>MKKLTYIMITIGIVSLLASSAIRAQAEFLKGNAWGIGALYEINSEKGNLAHSLGAGISILGRANVGATATRVHGGEDPTLAFFVEGFLLKQGKSDRLMNSDGLDDRRTGSPLNFGIGVSLSTLEGKSYAGLGMQLSRRQDLSQFVFLQPAINLAFGGIGNKTTTTAVAARLNLGVGSDKEHVWWLFGIGTSANKVTQEGWSGYSYGEWHYTIDFSLGLVIPFNSAAD</sequence>
<dbReference type="Proteomes" id="UP000250918">
    <property type="component" value="Unassembled WGS sequence"/>
</dbReference>
<gene>
    <name evidence="2" type="ORF">C3F09_06745</name>
</gene>
<name>A0A855X5Y0_9BACT</name>